<protein>
    <submittedName>
        <fullName evidence="1">Uncharacterized protein</fullName>
    </submittedName>
</protein>
<organism evidence="1 2">
    <name type="scientific">Trichonephila inaurata madagascariensis</name>
    <dbReference type="NCBI Taxonomy" id="2747483"/>
    <lineage>
        <taxon>Eukaryota</taxon>
        <taxon>Metazoa</taxon>
        <taxon>Ecdysozoa</taxon>
        <taxon>Arthropoda</taxon>
        <taxon>Chelicerata</taxon>
        <taxon>Arachnida</taxon>
        <taxon>Araneae</taxon>
        <taxon>Araneomorphae</taxon>
        <taxon>Entelegynae</taxon>
        <taxon>Araneoidea</taxon>
        <taxon>Nephilidae</taxon>
        <taxon>Trichonephila</taxon>
        <taxon>Trichonephila inaurata</taxon>
    </lineage>
</organism>
<dbReference type="AlphaFoldDB" id="A0A8X6XA17"/>
<proteinExistence type="predicted"/>
<keyword evidence="2" id="KW-1185">Reference proteome</keyword>
<evidence type="ECO:0000313" key="1">
    <source>
        <dbReference type="EMBL" id="GFY49000.1"/>
    </source>
</evidence>
<dbReference type="EMBL" id="BMAV01006749">
    <property type="protein sequence ID" value="GFY49000.1"/>
    <property type="molecule type" value="Genomic_DNA"/>
</dbReference>
<comment type="caution">
    <text evidence="1">The sequence shown here is derived from an EMBL/GenBank/DDBJ whole genome shotgun (WGS) entry which is preliminary data.</text>
</comment>
<dbReference type="Proteomes" id="UP000886998">
    <property type="component" value="Unassembled WGS sequence"/>
</dbReference>
<name>A0A8X6XA17_9ARAC</name>
<evidence type="ECO:0000313" key="2">
    <source>
        <dbReference type="Proteomes" id="UP000886998"/>
    </source>
</evidence>
<reference evidence="1" key="1">
    <citation type="submission" date="2020-08" db="EMBL/GenBank/DDBJ databases">
        <title>Multicomponent nature underlies the extraordinary mechanical properties of spider dragline silk.</title>
        <authorList>
            <person name="Kono N."/>
            <person name="Nakamura H."/>
            <person name="Mori M."/>
            <person name="Yoshida Y."/>
            <person name="Ohtoshi R."/>
            <person name="Malay A.D."/>
            <person name="Moran D.A.P."/>
            <person name="Tomita M."/>
            <person name="Numata K."/>
            <person name="Arakawa K."/>
        </authorList>
    </citation>
    <scope>NUCLEOTIDE SEQUENCE</scope>
</reference>
<sequence length="132" mass="14803">MINTEVASLFMQVQALNCAGVGSADVLTIPPPVHGYIRENLRGRDVRCGQFLLSLLFTVTQCSSCFRLVLEWMYAQKKCGYYHTHGRNADMYKIELTRSGVKVVSVWPQQPVRCTEKSEMCGKLNVVLVSVS</sequence>
<gene>
    <name evidence="1" type="ORF">TNIN_423961</name>
</gene>
<accession>A0A8X6XA17</accession>